<evidence type="ECO:0000256" key="1">
    <source>
        <dbReference type="SAM" id="MobiDB-lite"/>
    </source>
</evidence>
<comment type="caution">
    <text evidence="2">The sequence shown here is derived from an EMBL/GenBank/DDBJ whole genome shotgun (WGS) entry which is preliminary data.</text>
</comment>
<organism evidence="2 3">
    <name type="scientific">Streptomyces flaveolus</name>
    <dbReference type="NCBI Taxonomy" id="67297"/>
    <lineage>
        <taxon>Bacteria</taxon>
        <taxon>Bacillati</taxon>
        <taxon>Actinomycetota</taxon>
        <taxon>Actinomycetes</taxon>
        <taxon>Kitasatosporales</taxon>
        <taxon>Streptomycetaceae</taxon>
        <taxon>Streptomyces</taxon>
    </lineage>
</organism>
<feature type="compositionally biased region" description="Basic and acidic residues" evidence="1">
    <location>
        <begin position="36"/>
        <end position="47"/>
    </location>
</feature>
<feature type="region of interest" description="Disordered" evidence="1">
    <location>
        <begin position="1"/>
        <end position="47"/>
    </location>
</feature>
<keyword evidence="3" id="KW-1185">Reference proteome</keyword>
<gene>
    <name evidence="2" type="ORF">AB0H04_37055</name>
</gene>
<evidence type="ECO:0000313" key="2">
    <source>
        <dbReference type="EMBL" id="MEU5712393.1"/>
    </source>
</evidence>
<name>A0ABV3AKC1_9ACTN</name>
<dbReference type="RefSeq" id="WP_167347940.1">
    <property type="nucleotide sequence ID" value="NZ_JBEXDP010000031.1"/>
</dbReference>
<sequence length="47" mass="4817">MTPGNAVDDEPDEDVVPDTDEAGTGPRGAPRPGTVHPEHPSPDEPSA</sequence>
<feature type="compositionally biased region" description="Acidic residues" evidence="1">
    <location>
        <begin position="7"/>
        <end position="21"/>
    </location>
</feature>
<reference evidence="2 3" key="1">
    <citation type="submission" date="2024-06" db="EMBL/GenBank/DDBJ databases">
        <title>The Natural Products Discovery Center: Release of the First 8490 Sequenced Strains for Exploring Actinobacteria Biosynthetic Diversity.</title>
        <authorList>
            <person name="Kalkreuter E."/>
            <person name="Kautsar S.A."/>
            <person name="Yang D."/>
            <person name="Bader C.D."/>
            <person name="Teijaro C.N."/>
            <person name="Fluegel L."/>
            <person name="Davis C.M."/>
            <person name="Simpson J.R."/>
            <person name="Lauterbach L."/>
            <person name="Steele A.D."/>
            <person name="Gui C."/>
            <person name="Meng S."/>
            <person name="Li G."/>
            <person name="Viehrig K."/>
            <person name="Ye F."/>
            <person name="Su P."/>
            <person name="Kiefer A.F."/>
            <person name="Nichols A."/>
            <person name="Cepeda A.J."/>
            <person name="Yan W."/>
            <person name="Fan B."/>
            <person name="Jiang Y."/>
            <person name="Adhikari A."/>
            <person name="Zheng C.-J."/>
            <person name="Schuster L."/>
            <person name="Cowan T.M."/>
            <person name="Smanski M.J."/>
            <person name="Chevrette M.G."/>
            <person name="De Carvalho L.P.S."/>
            <person name="Shen B."/>
        </authorList>
    </citation>
    <scope>NUCLEOTIDE SEQUENCE [LARGE SCALE GENOMIC DNA]</scope>
    <source>
        <strain evidence="2 3">NPDC020594</strain>
    </source>
</reference>
<dbReference type="EMBL" id="JBFAEG010000035">
    <property type="protein sequence ID" value="MEU5712393.1"/>
    <property type="molecule type" value="Genomic_DNA"/>
</dbReference>
<dbReference type="Proteomes" id="UP001551011">
    <property type="component" value="Unassembled WGS sequence"/>
</dbReference>
<evidence type="ECO:0000313" key="3">
    <source>
        <dbReference type="Proteomes" id="UP001551011"/>
    </source>
</evidence>
<accession>A0ABV3AKC1</accession>
<feature type="compositionally biased region" description="Low complexity" evidence="1">
    <location>
        <begin position="22"/>
        <end position="34"/>
    </location>
</feature>
<proteinExistence type="predicted"/>
<protein>
    <submittedName>
        <fullName evidence="2">Uncharacterized protein</fullName>
    </submittedName>
</protein>